<comment type="cofactor">
    <cofactor evidence="1">
        <name>Mg(2+)</name>
        <dbReference type="ChEBI" id="CHEBI:18420"/>
    </cofactor>
</comment>
<keyword evidence="4" id="KW-1133">Transmembrane helix</keyword>
<dbReference type="NCBIfam" id="TIGR00254">
    <property type="entry name" value="GGDEF"/>
    <property type="match status" value="1"/>
</dbReference>
<proteinExistence type="predicted"/>
<organism evidence="6 7">
    <name type="scientific">Methylohalomonas lacus</name>
    <dbReference type="NCBI Taxonomy" id="398773"/>
    <lineage>
        <taxon>Bacteria</taxon>
        <taxon>Pseudomonadati</taxon>
        <taxon>Pseudomonadota</taxon>
        <taxon>Gammaproteobacteria</taxon>
        <taxon>Methylohalomonadales</taxon>
        <taxon>Methylohalomonadaceae</taxon>
        <taxon>Methylohalomonas</taxon>
    </lineage>
</organism>
<feature type="transmembrane region" description="Helical" evidence="4">
    <location>
        <begin position="175"/>
        <end position="193"/>
    </location>
</feature>
<protein>
    <recommendedName>
        <fullName evidence="2">diguanylate cyclase</fullName>
        <ecNumber evidence="2">2.7.7.65</ecNumber>
    </recommendedName>
</protein>
<evidence type="ECO:0000256" key="4">
    <source>
        <dbReference type="SAM" id="Phobius"/>
    </source>
</evidence>
<dbReference type="InterPro" id="IPR029787">
    <property type="entry name" value="Nucleotide_cyclase"/>
</dbReference>
<evidence type="ECO:0000256" key="2">
    <source>
        <dbReference type="ARBA" id="ARBA00012528"/>
    </source>
</evidence>
<dbReference type="SMART" id="SM00267">
    <property type="entry name" value="GGDEF"/>
    <property type="match status" value="1"/>
</dbReference>
<feature type="domain" description="GGDEF" evidence="5">
    <location>
        <begin position="362"/>
        <end position="484"/>
    </location>
</feature>
<dbReference type="Proteomes" id="UP001204445">
    <property type="component" value="Unassembled WGS sequence"/>
</dbReference>
<feature type="transmembrane region" description="Helical" evidence="4">
    <location>
        <begin position="200"/>
        <end position="219"/>
    </location>
</feature>
<dbReference type="SUPFAM" id="SSF55073">
    <property type="entry name" value="Nucleotide cyclase"/>
    <property type="match status" value="1"/>
</dbReference>
<dbReference type="FunFam" id="3.30.70.270:FF:000001">
    <property type="entry name" value="Diguanylate cyclase domain protein"/>
    <property type="match status" value="1"/>
</dbReference>
<keyword evidence="7" id="KW-1185">Reference proteome</keyword>
<name>A0AAE3HJX0_9GAMM</name>
<dbReference type="PANTHER" id="PTHR45138">
    <property type="entry name" value="REGULATORY COMPONENTS OF SENSORY TRANSDUCTION SYSTEM"/>
    <property type="match status" value="1"/>
</dbReference>
<sequence length="495" mass="54445">MIEQIKSSGMLKRNRLYERSPWRLLLAGGLGLALLYVLLPYGLTASALYVLATLAAAVTVTVAVYREKQLFCSLAWKLIAMALVLAAIGHGIWYWLDLVGLEPFPSAADIFYLAIYPLFMMALWLLGKRKNTDDSTLSDALIIGISAGVLGWALLIEPYVNAPDITLLQLLVSTAYPVADLILLPMILHLVFLQRTRITAHTLLLAGMLAYLAADMLYAHGNSAGWYGPGGFTDGLWLVAYSLFVAAVWHPSSSEVPTSHASTARLSSQRLFILGTASVFVPALILLTVGTEIGVVRVAAFASILLFLLIMHRMAGLIRETQHQAERLERLSRMDPLTGASNRRDLEYQLKREVARAERLGTTLCLAFLDLDYFKDFNDTYGHPAGDALLQNLVDAWQSDLRPTDMLARIGGEEFVIIFPDTDIEQCQKAVERLRKLIPRGQTCSAGLAVFAPGETADELINRADRALYLAKNTGRDRVVRADDGPSLNRAAQKG</sequence>
<comment type="caution">
    <text evidence="6">The sequence shown here is derived from an EMBL/GenBank/DDBJ whole genome shotgun (WGS) entry which is preliminary data.</text>
</comment>
<dbReference type="PANTHER" id="PTHR45138:SF9">
    <property type="entry name" value="DIGUANYLATE CYCLASE DGCM-RELATED"/>
    <property type="match status" value="1"/>
</dbReference>
<feature type="transmembrane region" description="Helical" evidence="4">
    <location>
        <begin position="295"/>
        <end position="311"/>
    </location>
</feature>
<dbReference type="InterPro" id="IPR043128">
    <property type="entry name" value="Rev_trsase/Diguanyl_cyclase"/>
</dbReference>
<dbReference type="Gene3D" id="3.30.70.270">
    <property type="match status" value="1"/>
</dbReference>
<dbReference type="InterPro" id="IPR000160">
    <property type="entry name" value="GGDEF_dom"/>
</dbReference>
<feature type="transmembrane region" description="Helical" evidence="4">
    <location>
        <begin position="138"/>
        <end position="155"/>
    </location>
</feature>
<keyword evidence="4" id="KW-0812">Transmembrane</keyword>
<dbReference type="EMBL" id="JANUCT010000010">
    <property type="protein sequence ID" value="MCS3903630.1"/>
    <property type="molecule type" value="Genomic_DNA"/>
</dbReference>
<evidence type="ECO:0000256" key="1">
    <source>
        <dbReference type="ARBA" id="ARBA00001946"/>
    </source>
</evidence>
<feature type="transmembrane region" description="Helical" evidence="4">
    <location>
        <begin position="47"/>
        <end position="66"/>
    </location>
</feature>
<dbReference type="GO" id="GO:0052621">
    <property type="term" value="F:diguanylate cyclase activity"/>
    <property type="evidence" value="ECO:0007669"/>
    <property type="project" value="UniProtKB-EC"/>
</dbReference>
<dbReference type="CDD" id="cd01949">
    <property type="entry name" value="GGDEF"/>
    <property type="match status" value="1"/>
</dbReference>
<dbReference type="EC" id="2.7.7.65" evidence="2"/>
<comment type="catalytic activity">
    <reaction evidence="3">
        <text>2 GTP = 3',3'-c-di-GMP + 2 diphosphate</text>
        <dbReference type="Rhea" id="RHEA:24898"/>
        <dbReference type="ChEBI" id="CHEBI:33019"/>
        <dbReference type="ChEBI" id="CHEBI:37565"/>
        <dbReference type="ChEBI" id="CHEBI:58805"/>
        <dbReference type="EC" id="2.7.7.65"/>
    </reaction>
</comment>
<dbReference type="Pfam" id="PF00990">
    <property type="entry name" value="GGDEF"/>
    <property type="match status" value="1"/>
</dbReference>
<evidence type="ECO:0000313" key="6">
    <source>
        <dbReference type="EMBL" id="MCS3903630.1"/>
    </source>
</evidence>
<accession>A0AAE3HJX0</accession>
<dbReference type="InterPro" id="IPR050469">
    <property type="entry name" value="Diguanylate_Cyclase"/>
</dbReference>
<feature type="transmembrane region" description="Helical" evidence="4">
    <location>
        <begin position="21"/>
        <end position="41"/>
    </location>
</feature>
<feature type="transmembrane region" description="Helical" evidence="4">
    <location>
        <begin position="271"/>
        <end position="289"/>
    </location>
</feature>
<evidence type="ECO:0000259" key="5">
    <source>
        <dbReference type="PROSITE" id="PS50887"/>
    </source>
</evidence>
<gene>
    <name evidence="6" type="ORF">J2T55_001659</name>
</gene>
<feature type="transmembrane region" description="Helical" evidence="4">
    <location>
        <begin position="108"/>
        <end position="126"/>
    </location>
</feature>
<evidence type="ECO:0000313" key="7">
    <source>
        <dbReference type="Proteomes" id="UP001204445"/>
    </source>
</evidence>
<keyword evidence="4" id="KW-0472">Membrane</keyword>
<dbReference type="PROSITE" id="PS50887">
    <property type="entry name" value="GGDEF"/>
    <property type="match status" value="1"/>
</dbReference>
<evidence type="ECO:0000256" key="3">
    <source>
        <dbReference type="ARBA" id="ARBA00034247"/>
    </source>
</evidence>
<feature type="transmembrane region" description="Helical" evidence="4">
    <location>
        <begin position="78"/>
        <end position="96"/>
    </location>
</feature>
<dbReference type="AlphaFoldDB" id="A0AAE3HJX0"/>
<feature type="transmembrane region" description="Helical" evidence="4">
    <location>
        <begin position="231"/>
        <end position="250"/>
    </location>
</feature>
<reference evidence="6" key="1">
    <citation type="submission" date="2022-08" db="EMBL/GenBank/DDBJ databases">
        <title>Genomic Encyclopedia of Type Strains, Phase III (KMG-III): the genomes of soil and plant-associated and newly described type strains.</title>
        <authorList>
            <person name="Whitman W."/>
        </authorList>
    </citation>
    <scope>NUCLEOTIDE SEQUENCE</scope>
    <source>
        <strain evidence="6">HMT 1</strain>
    </source>
</reference>